<organism evidence="1 2">
    <name type="scientific">Halomonas shengliensis</name>
    <dbReference type="NCBI Taxonomy" id="419597"/>
    <lineage>
        <taxon>Bacteria</taxon>
        <taxon>Pseudomonadati</taxon>
        <taxon>Pseudomonadota</taxon>
        <taxon>Gammaproteobacteria</taxon>
        <taxon>Oceanospirillales</taxon>
        <taxon>Halomonadaceae</taxon>
        <taxon>Halomonas</taxon>
    </lineage>
</organism>
<accession>A0A1H0LUJ6</accession>
<protein>
    <submittedName>
        <fullName evidence="1">Uncharacterized protein</fullName>
    </submittedName>
</protein>
<dbReference type="EMBL" id="FNIV01000010">
    <property type="protein sequence ID" value="SDO71646.1"/>
    <property type="molecule type" value="Genomic_DNA"/>
</dbReference>
<evidence type="ECO:0000313" key="1">
    <source>
        <dbReference type="EMBL" id="SDO71646.1"/>
    </source>
</evidence>
<dbReference type="Proteomes" id="UP000199075">
    <property type="component" value="Unassembled WGS sequence"/>
</dbReference>
<name>A0A1H0LUJ6_9GAMM</name>
<dbReference type="STRING" id="419597.SAMN04487957_110107"/>
<gene>
    <name evidence="1" type="ORF">SAMN04487957_110107</name>
</gene>
<proteinExistence type="predicted"/>
<sequence length="42" mass="4645">MLPTHPSRNRALLNPKSFSSALLGSKVLDESFDGLIHVLRAR</sequence>
<reference evidence="2" key="1">
    <citation type="submission" date="2016-10" db="EMBL/GenBank/DDBJ databases">
        <authorList>
            <person name="Varghese N."/>
            <person name="Submissions S."/>
        </authorList>
    </citation>
    <scope>NUCLEOTIDE SEQUENCE [LARGE SCALE GENOMIC DNA]</scope>
    <source>
        <strain evidence="2">CGMCC 1.6444</strain>
    </source>
</reference>
<keyword evidence="2" id="KW-1185">Reference proteome</keyword>
<evidence type="ECO:0000313" key="2">
    <source>
        <dbReference type="Proteomes" id="UP000199075"/>
    </source>
</evidence>
<dbReference type="AlphaFoldDB" id="A0A1H0LUJ6"/>